<dbReference type="NCBIfam" id="TIGR00086">
    <property type="entry name" value="smpB"/>
    <property type="match status" value="1"/>
</dbReference>
<feature type="region of interest" description="Disordered" evidence="3">
    <location>
        <begin position="102"/>
        <end position="124"/>
    </location>
</feature>
<dbReference type="Gene3D" id="2.40.280.10">
    <property type="match status" value="1"/>
</dbReference>
<organism evidence="4">
    <name type="scientific">bioreactor metagenome</name>
    <dbReference type="NCBI Taxonomy" id="1076179"/>
    <lineage>
        <taxon>unclassified sequences</taxon>
        <taxon>metagenomes</taxon>
        <taxon>ecological metagenomes</taxon>
    </lineage>
</organism>
<evidence type="ECO:0000256" key="1">
    <source>
        <dbReference type="ARBA" id="ARBA00022490"/>
    </source>
</evidence>
<evidence type="ECO:0000313" key="4">
    <source>
        <dbReference type="EMBL" id="MPN43473.1"/>
    </source>
</evidence>
<dbReference type="SUPFAM" id="SSF74982">
    <property type="entry name" value="Small protein B (SmpB)"/>
    <property type="match status" value="1"/>
</dbReference>
<reference evidence="4" key="1">
    <citation type="submission" date="2019-08" db="EMBL/GenBank/DDBJ databases">
        <authorList>
            <person name="Kucharzyk K."/>
            <person name="Murdoch R.W."/>
            <person name="Higgins S."/>
            <person name="Loffler F."/>
        </authorList>
    </citation>
    <scope>NUCLEOTIDE SEQUENCE</scope>
</reference>
<dbReference type="HAMAP" id="MF_00023">
    <property type="entry name" value="SmpB"/>
    <property type="match status" value="1"/>
</dbReference>
<evidence type="ECO:0000256" key="3">
    <source>
        <dbReference type="SAM" id="MobiDB-lite"/>
    </source>
</evidence>
<feature type="compositionally biased region" description="Basic and acidic residues" evidence="3">
    <location>
        <begin position="102"/>
        <end position="113"/>
    </location>
</feature>
<keyword evidence="2" id="KW-0694">RNA-binding</keyword>
<accession>A0A645I7S3</accession>
<comment type="caution">
    <text evidence="4">The sequence shown here is derived from an EMBL/GenBank/DDBJ whole genome shotgun (WGS) entry which is preliminary data.</text>
</comment>
<dbReference type="CDD" id="cd09294">
    <property type="entry name" value="SmpB"/>
    <property type="match status" value="1"/>
</dbReference>
<evidence type="ECO:0000256" key="2">
    <source>
        <dbReference type="ARBA" id="ARBA00022884"/>
    </source>
</evidence>
<gene>
    <name evidence="4" type="primary">smpB_54</name>
    <name evidence="4" type="ORF">SDC9_191033</name>
</gene>
<dbReference type="GO" id="GO:0003723">
    <property type="term" value="F:RNA binding"/>
    <property type="evidence" value="ECO:0007669"/>
    <property type="project" value="UniProtKB-KW"/>
</dbReference>
<keyword evidence="1" id="KW-0963">Cytoplasm</keyword>
<proteinExistence type="inferred from homology"/>
<protein>
    <submittedName>
        <fullName evidence="4">SsrA-binding protein</fullName>
    </submittedName>
</protein>
<dbReference type="PANTHER" id="PTHR30308:SF2">
    <property type="entry name" value="SSRA-BINDING PROTEIN"/>
    <property type="match status" value="1"/>
</dbReference>
<dbReference type="AlphaFoldDB" id="A0A645I7S3"/>
<dbReference type="InterPro" id="IPR000037">
    <property type="entry name" value="SsrA-bd_prot"/>
</dbReference>
<name>A0A645I7S3_9ZZZZ</name>
<dbReference type="InterPro" id="IPR023620">
    <property type="entry name" value="SmpB"/>
</dbReference>
<dbReference type="GO" id="GO:0070930">
    <property type="term" value="P:trans-translation-dependent protein tagging"/>
    <property type="evidence" value="ECO:0007669"/>
    <property type="project" value="TreeGrafter"/>
</dbReference>
<dbReference type="PANTHER" id="PTHR30308">
    <property type="entry name" value="TMRNA-BINDING COMPONENT OF TRANS-TRANSLATION TAGGING COMPLEX"/>
    <property type="match status" value="1"/>
</dbReference>
<sequence length="124" mass="14174">MGTEIKSIREGGISISDSYVVFKNNEAYIVNMNISPYDKGNIFNHDSLRSRKLLLHKNQLTKLESKVSQGGYSIVPTKVYLSKGRCKIEIALAKGKKLYDKREDKKKKDDVREMASSIKKYNNQ</sequence>
<dbReference type="NCBIfam" id="NF003843">
    <property type="entry name" value="PRK05422.1"/>
    <property type="match status" value="1"/>
</dbReference>
<dbReference type="EMBL" id="VSSQ01101893">
    <property type="protein sequence ID" value="MPN43473.1"/>
    <property type="molecule type" value="Genomic_DNA"/>
</dbReference>
<dbReference type="GO" id="GO:0005829">
    <property type="term" value="C:cytosol"/>
    <property type="evidence" value="ECO:0007669"/>
    <property type="project" value="TreeGrafter"/>
</dbReference>
<dbReference type="Pfam" id="PF01668">
    <property type="entry name" value="SmpB"/>
    <property type="match status" value="1"/>
</dbReference>